<dbReference type="SUPFAM" id="SSF46785">
    <property type="entry name" value="Winged helix' DNA-binding domain"/>
    <property type="match status" value="1"/>
</dbReference>
<dbReference type="InterPro" id="IPR036388">
    <property type="entry name" value="WH-like_DNA-bd_sf"/>
</dbReference>
<feature type="compositionally biased region" description="Low complexity" evidence="1">
    <location>
        <begin position="111"/>
        <end position="130"/>
    </location>
</feature>
<organism evidence="3 4">
    <name type="scientific">Thalassiosira oceanica</name>
    <name type="common">Marine diatom</name>
    <dbReference type="NCBI Taxonomy" id="159749"/>
    <lineage>
        <taxon>Eukaryota</taxon>
        <taxon>Sar</taxon>
        <taxon>Stramenopiles</taxon>
        <taxon>Ochrophyta</taxon>
        <taxon>Bacillariophyta</taxon>
        <taxon>Coscinodiscophyceae</taxon>
        <taxon>Thalassiosirophycidae</taxon>
        <taxon>Thalassiosirales</taxon>
        <taxon>Thalassiosiraceae</taxon>
        <taxon>Thalassiosira</taxon>
    </lineage>
</organism>
<evidence type="ECO:0000259" key="2">
    <source>
        <dbReference type="PROSITE" id="PS50186"/>
    </source>
</evidence>
<dbReference type="PROSITE" id="PS51354">
    <property type="entry name" value="GLUTAREDOXIN_2"/>
    <property type="match status" value="1"/>
</dbReference>
<dbReference type="InterPro" id="IPR036390">
    <property type="entry name" value="WH_DNA-bd_sf"/>
</dbReference>
<dbReference type="Proteomes" id="UP000266841">
    <property type="component" value="Unassembled WGS sequence"/>
</dbReference>
<dbReference type="AlphaFoldDB" id="K0RL01"/>
<proteinExistence type="predicted"/>
<dbReference type="InterPro" id="IPR006869">
    <property type="entry name" value="DUF547"/>
</dbReference>
<sequence length="525" mass="60252">MGRITIFCVNECNFCRQTKAALTAQNVPFVEINVEMYPEKRKDMQSLTGQLTVPQVFFNEKHVGGAKETLEILEEWDLETKSKYCPDRNVREHYIRMVGEQGEPTDKRLSIPKPKSSPSSETESANVSSSRTRDLFKVDDKHWTTLEFTETLMQNMPRETLSYWGSHYFNTFKGCDGVTALQKTFELKSRDEAAQLGQTLQRKQYIHHVTKDHPFGDNSYYYRLQPFHTPNVLNTFRVWTDEVDEPLNVIHRLAKLWSKLEARHLNSDGMVDHSHIRDDPYYWKFEEEVCELQGVRMAQLDDNARKAFVINVYNLVIRYASVKVGVPASAATRSVFFDQVCVNIEGADFSLNDLEHGILRANTRHPFQFTRSFGMTSSKQSLALTKLDPRVHFALNCGARSCPPIKKYTSANIDEELEVSAQAFCEQDDNVEVDMVDGTLTLSKIFCWYSSDFRSEIPGVVAGFLSGKKKENLESLIDGGNLKVKYFDYDWSTNDVSNLTFERSEIRSRCIVGGKAPTDKYRMPK</sequence>
<protein>
    <recommendedName>
        <fullName evidence="2">DEP domain-containing protein</fullName>
    </recommendedName>
</protein>
<evidence type="ECO:0000313" key="4">
    <source>
        <dbReference type="Proteomes" id="UP000266841"/>
    </source>
</evidence>
<dbReference type="Gene3D" id="3.40.30.10">
    <property type="entry name" value="Glutaredoxin"/>
    <property type="match status" value="1"/>
</dbReference>
<evidence type="ECO:0000256" key="1">
    <source>
        <dbReference type="SAM" id="MobiDB-lite"/>
    </source>
</evidence>
<feature type="domain" description="DEP" evidence="2">
    <location>
        <begin position="170"/>
        <end position="226"/>
    </location>
</feature>
<dbReference type="CDD" id="cd02066">
    <property type="entry name" value="GRX_family"/>
    <property type="match status" value="1"/>
</dbReference>
<dbReference type="EMBL" id="AGNL01035868">
    <property type="protein sequence ID" value="EJK54403.1"/>
    <property type="molecule type" value="Genomic_DNA"/>
</dbReference>
<dbReference type="PROSITE" id="PS50186">
    <property type="entry name" value="DEP"/>
    <property type="match status" value="1"/>
</dbReference>
<dbReference type="OMA" id="IVVSQCH"/>
<dbReference type="PANTHER" id="PTHR46361:SF3">
    <property type="entry name" value="ELECTRON CARRIER_ PROTEIN DISULFIDE OXIDOREDUCTASE"/>
    <property type="match status" value="1"/>
</dbReference>
<comment type="caution">
    <text evidence="3">The sequence shown here is derived from an EMBL/GenBank/DDBJ whole genome shotgun (WGS) entry which is preliminary data.</text>
</comment>
<accession>K0RL01</accession>
<dbReference type="GO" id="GO:0035556">
    <property type="term" value="P:intracellular signal transduction"/>
    <property type="evidence" value="ECO:0007669"/>
    <property type="project" value="InterPro"/>
</dbReference>
<dbReference type="PANTHER" id="PTHR46361">
    <property type="entry name" value="ELECTRON CARRIER/ PROTEIN DISULFIDE OXIDOREDUCTASE"/>
    <property type="match status" value="1"/>
</dbReference>
<dbReference type="InterPro" id="IPR014025">
    <property type="entry name" value="Glutaredoxin_subgr"/>
</dbReference>
<dbReference type="OrthoDB" id="41681at2759"/>
<dbReference type="SUPFAM" id="SSF52833">
    <property type="entry name" value="Thioredoxin-like"/>
    <property type="match status" value="1"/>
</dbReference>
<dbReference type="InterPro" id="IPR036249">
    <property type="entry name" value="Thioredoxin-like_sf"/>
</dbReference>
<dbReference type="InterPro" id="IPR002109">
    <property type="entry name" value="Glutaredoxin"/>
</dbReference>
<dbReference type="Gene3D" id="1.10.10.10">
    <property type="entry name" value="Winged helix-like DNA-binding domain superfamily/Winged helix DNA-binding domain"/>
    <property type="match status" value="1"/>
</dbReference>
<dbReference type="InterPro" id="IPR000591">
    <property type="entry name" value="DEP_dom"/>
</dbReference>
<dbReference type="CDD" id="cd04371">
    <property type="entry name" value="DEP"/>
    <property type="match status" value="1"/>
</dbReference>
<dbReference type="Pfam" id="PF04784">
    <property type="entry name" value="DUF547"/>
    <property type="match status" value="1"/>
</dbReference>
<evidence type="ECO:0000313" key="3">
    <source>
        <dbReference type="EMBL" id="EJK54403.1"/>
    </source>
</evidence>
<dbReference type="Pfam" id="PF00610">
    <property type="entry name" value="DEP"/>
    <property type="match status" value="1"/>
</dbReference>
<dbReference type="eggNOG" id="ENOG502QS72">
    <property type="taxonomic scope" value="Eukaryota"/>
</dbReference>
<dbReference type="SMART" id="SM00049">
    <property type="entry name" value="DEP"/>
    <property type="match status" value="1"/>
</dbReference>
<gene>
    <name evidence="3" type="ORF">THAOC_25974</name>
</gene>
<reference evidence="3 4" key="1">
    <citation type="journal article" date="2012" name="Genome Biol.">
        <title>Genome and low-iron response of an oceanic diatom adapted to chronic iron limitation.</title>
        <authorList>
            <person name="Lommer M."/>
            <person name="Specht M."/>
            <person name="Roy A.S."/>
            <person name="Kraemer L."/>
            <person name="Andreson R."/>
            <person name="Gutowska M.A."/>
            <person name="Wolf J."/>
            <person name="Bergner S.V."/>
            <person name="Schilhabel M.B."/>
            <person name="Klostermeier U.C."/>
            <person name="Beiko R.G."/>
            <person name="Rosenstiel P."/>
            <person name="Hippler M."/>
            <person name="Laroche J."/>
        </authorList>
    </citation>
    <scope>NUCLEOTIDE SEQUENCE [LARGE SCALE GENOMIC DNA]</scope>
    <source>
        <strain evidence="3 4">CCMP1005</strain>
    </source>
</reference>
<feature type="region of interest" description="Disordered" evidence="1">
    <location>
        <begin position="98"/>
        <end position="132"/>
    </location>
</feature>
<keyword evidence="4" id="KW-1185">Reference proteome</keyword>
<dbReference type="PRINTS" id="PR00160">
    <property type="entry name" value="GLUTAREDOXIN"/>
</dbReference>
<dbReference type="Pfam" id="PF00462">
    <property type="entry name" value="Glutaredoxin"/>
    <property type="match status" value="1"/>
</dbReference>
<name>K0RL01_THAOC</name>